<proteinExistence type="predicted"/>
<sequence>MKIDRKIFDNSWRENKTINNDVVQHKNIFGTIQETIYKAFL</sequence>
<organism evidence="1 2">
    <name type="scientific">Metamycoplasma gateae</name>
    <dbReference type="NCBI Taxonomy" id="35769"/>
    <lineage>
        <taxon>Bacteria</taxon>
        <taxon>Bacillati</taxon>
        <taxon>Mycoplasmatota</taxon>
        <taxon>Mycoplasmoidales</taxon>
        <taxon>Metamycoplasmataceae</taxon>
        <taxon>Metamycoplasma</taxon>
    </lineage>
</organism>
<dbReference type="Proteomes" id="UP001431935">
    <property type="component" value="Chromosome"/>
</dbReference>
<gene>
    <name evidence="1" type="ORF">V2E26_00075</name>
</gene>
<accession>A0ABZ2AKZ6</accession>
<evidence type="ECO:0000313" key="1">
    <source>
        <dbReference type="EMBL" id="WVN21399.1"/>
    </source>
</evidence>
<keyword evidence="2" id="KW-1185">Reference proteome</keyword>
<evidence type="ECO:0000313" key="2">
    <source>
        <dbReference type="Proteomes" id="UP001431935"/>
    </source>
</evidence>
<name>A0ABZ2AKZ6_9BACT</name>
<protein>
    <submittedName>
        <fullName evidence="1">Uncharacterized protein</fullName>
    </submittedName>
</protein>
<dbReference type="EMBL" id="CP143578">
    <property type="protein sequence ID" value="WVN21399.1"/>
    <property type="molecule type" value="Genomic_DNA"/>
</dbReference>
<reference evidence="1" key="1">
    <citation type="submission" date="2024-01" db="EMBL/GenBank/DDBJ databases">
        <title>Complete genome sequence of Mycoplasma gateae strain 3700.</title>
        <authorList>
            <person name="Spergser J."/>
        </authorList>
    </citation>
    <scope>NUCLEOTIDE SEQUENCE [LARGE SCALE GENOMIC DNA]</scope>
    <source>
        <strain evidence="1">3700</strain>
    </source>
</reference>
<dbReference type="RefSeq" id="WP_330463437.1">
    <property type="nucleotide sequence ID" value="NZ_CP143578.1"/>
</dbReference>